<accession>A0A846RK79</accession>
<feature type="transmembrane region" description="Helical" evidence="7">
    <location>
        <begin position="12"/>
        <end position="32"/>
    </location>
</feature>
<feature type="transmembrane region" description="Helical" evidence="7">
    <location>
        <begin position="243"/>
        <end position="262"/>
    </location>
</feature>
<comment type="similarity">
    <text evidence="7">Belongs to the binding-protein-dependent transport system permease family.</text>
</comment>
<evidence type="ECO:0000313" key="9">
    <source>
        <dbReference type="EMBL" id="NJC23643.1"/>
    </source>
</evidence>
<dbReference type="PANTHER" id="PTHR43386">
    <property type="entry name" value="OLIGOPEPTIDE TRANSPORT SYSTEM PERMEASE PROTEIN APPC"/>
    <property type="match status" value="1"/>
</dbReference>
<keyword evidence="10" id="KW-1185">Reference proteome</keyword>
<dbReference type="InterPro" id="IPR000515">
    <property type="entry name" value="MetI-like"/>
</dbReference>
<dbReference type="InterPro" id="IPR050366">
    <property type="entry name" value="BP-dependent_transpt_permease"/>
</dbReference>
<dbReference type="EMBL" id="JAATJL010000001">
    <property type="protein sequence ID" value="NJC23643.1"/>
    <property type="molecule type" value="Genomic_DNA"/>
</dbReference>
<feature type="transmembrane region" description="Helical" evidence="7">
    <location>
        <begin position="121"/>
        <end position="146"/>
    </location>
</feature>
<dbReference type="GO" id="GO:0055085">
    <property type="term" value="P:transmembrane transport"/>
    <property type="evidence" value="ECO:0007669"/>
    <property type="project" value="InterPro"/>
</dbReference>
<evidence type="ECO:0000256" key="3">
    <source>
        <dbReference type="ARBA" id="ARBA00022475"/>
    </source>
</evidence>
<dbReference type="Pfam" id="PF00528">
    <property type="entry name" value="BPD_transp_1"/>
    <property type="match status" value="1"/>
</dbReference>
<evidence type="ECO:0000256" key="5">
    <source>
        <dbReference type="ARBA" id="ARBA00022989"/>
    </source>
</evidence>
<name>A0A846RK79_9MICC</name>
<comment type="caution">
    <text evidence="9">The sequence shown here is derived from an EMBL/GenBank/DDBJ whole genome shotgun (WGS) entry which is preliminary data.</text>
</comment>
<dbReference type="PANTHER" id="PTHR43386:SF25">
    <property type="entry name" value="PEPTIDE ABC TRANSPORTER PERMEASE PROTEIN"/>
    <property type="match status" value="1"/>
</dbReference>
<evidence type="ECO:0000256" key="7">
    <source>
        <dbReference type="RuleBase" id="RU363032"/>
    </source>
</evidence>
<keyword evidence="4 7" id="KW-0812">Transmembrane</keyword>
<dbReference type="SUPFAM" id="SSF161098">
    <property type="entry name" value="MetI-like"/>
    <property type="match status" value="1"/>
</dbReference>
<keyword evidence="5 7" id="KW-1133">Transmembrane helix</keyword>
<organism evidence="9 10">
    <name type="scientific">Arthrobacter pigmenti</name>
    <dbReference type="NCBI Taxonomy" id="271432"/>
    <lineage>
        <taxon>Bacteria</taxon>
        <taxon>Bacillati</taxon>
        <taxon>Actinomycetota</taxon>
        <taxon>Actinomycetes</taxon>
        <taxon>Micrococcales</taxon>
        <taxon>Micrococcaceae</taxon>
        <taxon>Arthrobacter</taxon>
    </lineage>
</organism>
<dbReference type="Proteomes" id="UP000547458">
    <property type="component" value="Unassembled WGS sequence"/>
</dbReference>
<dbReference type="PROSITE" id="PS50928">
    <property type="entry name" value="ABC_TM1"/>
    <property type="match status" value="1"/>
</dbReference>
<dbReference type="GO" id="GO:0005886">
    <property type="term" value="C:plasma membrane"/>
    <property type="evidence" value="ECO:0007669"/>
    <property type="project" value="UniProtKB-SubCell"/>
</dbReference>
<dbReference type="Pfam" id="PF12911">
    <property type="entry name" value="OppC_N"/>
    <property type="match status" value="1"/>
</dbReference>
<evidence type="ECO:0000313" key="10">
    <source>
        <dbReference type="Proteomes" id="UP000547458"/>
    </source>
</evidence>
<dbReference type="InterPro" id="IPR025966">
    <property type="entry name" value="OppC_N"/>
</dbReference>
<keyword evidence="6 7" id="KW-0472">Membrane</keyword>
<dbReference type="AlphaFoldDB" id="A0A846RK79"/>
<comment type="subcellular location">
    <subcellularLocation>
        <location evidence="1 7">Cell membrane</location>
        <topology evidence="1 7">Multi-pass membrane protein</topology>
    </subcellularLocation>
</comment>
<evidence type="ECO:0000256" key="4">
    <source>
        <dbReference type="ARBA" id="ARBA00022692"/>
    </source>
</evidence>
<dbReference type="Gene3D" id="1.10.3720.10">
    <property type="entry name" value="MetI-like"/>
    <property type="match status" value="1"/>
</dbReference>
<keyword evidence="2 7" id="KW-0813">Transport</keyword>
<sequence length="277" mass="28890">MKSLPRMGSSAHAAGFIIVGVIVLCAIFADVISPHNPAFADPFNKFLPMFSPCHPLGTDELGRDLLSRLIHGGRFALFVAVVPTLIALVVGGLIGLLSGYVGGFLDSFIMRVFDVMFSFPGILLALGISAALGAGTQSMLIAMVVVTVPEFGRVLRGTVLSVKEEPYIESALTLGIGHWRIAIRHVVPNILSPITVLAAMQTGNNVILAASLSFLGLGAQPPTADWGSMLGGGRGAMISAPHVATLSGLAIVILAIGFNLIGDAVRDRLDPNMQKGS</sequence>
<evidence type="ECO:0000256" key="2">
    <source>
        <dbReference type="ARBA" id="ARBA00022448"/>
    </source>
</evidence>
<keyword evidence="3" id="KW-1003">Cell membrane</keyword>
<protein>
    <submittedName>
        <fullName evidence="9">Peptide/nickel transport system permease protein</fullName>
    </submittedName>
</protein>
<evidence type="ECO:0000259" key="8">
    <source>
        <dbReference type="PROSITE" id="PS50928"/>
    </source>
</evidence>
<dbReference type="InterPro" id="IPR035906">
    <property type="entry name" value="MetI-like_sf"/>
</dbReference>
<evidence type="ECO:0000256" key="6">
    <source>
        <dbReference type="ARBA" id="ARBA00023136"/>
    </source>
</evidence>
<feature type="domain" description="ABC transmembrane type-1" evidence="8">
    <location>
        <begin position="73"/>
        <end position="262"/>
    </location>
</feature>
<evidence type="ECO:0000256" key="1">
    <source>
        <dbReference type="ARBA" id="ARBA00004651"/>
    </source>
</evidence>
<gene>
    <name evidence="9" type="ORF">BJ994_002719</name>
</gene>
<dbReference type="CDD" id="cd06261">
    <property type="entry name" value="TM_PBP2"/>
    <property type="match status" value="1"/>
</dbReference>
<reference evidence="9 10" key="1">
    <citation type="submission" date="2020-03" db="EMBL/GenBank/DDBJ databases">
        <title>Sequencing the genomes of 1000 actinobacteria strains.</title>
        <authorList>
            <person name="Klenk H.-P."/>
        </authorList>
    </citation>
    <scope>NUCLEOTIDE SEQUENCE [LARGE SCALE GENOMIC DNA]</scope>
    <source>
        <strain evidence="9 10">DSM 16403</strain>
    </source>
</reference>
<proteinExistence type="inferred from homology"/>
<feature type="transmembrane region" description="Helical" evidence="7">
    <location>
        <begin position="75"/>
        <end position="101"/>
    </location>
</feature>